<gene>
    <name evidence="2" type="primary">LOC115231311</name>
</gene>
<keyword evidence="1" id="KW-1185">Reference proteome</keyword>
<sequence length="118" mass="13352">MDDLKLFARKEDTVMRMMAEVDQFFRTAGLEQNAKKSATNLEGLSSKTKLLDEIDGYRYLEVLENKDSKVLKNDTMNSISDAIEGRINSLADTKLNSENFSRLSMSMHYRCIITASGS</sequence>
<dbReference type="AlphaFoldDB" id="A0A6P7TZK9"/>
<evidence type="ECO:0000313" key="1">
    <source>
        <dbReference type="Proteomes" id="UP000515154"/>
    </source>
</evidence>
<reference evidence="2" key="1">
    <citation type="submission" date="2025-08" db="UniProtKB">
        <authorList>
            <consortium name="RefSeq"/>
        </authorList>
    </citation>
    <scope>IDENTIFICATION</scope>
</reference>
<dbReference type="RefSeq" id="XP_029657228.1">
    <property type="nucleotide sequence ID" value="XM_029801368.1"/>
</dbReference>
<dbReference type="Proteomes" id="UP000515154">
    <property type="component" value="Unplaced"/>
</dbReference>
<protein>
    <submittedName>
        <fullName evidence="2">Uncharacterized protein LOC115231311</fullName>
    </submittedName>
</protein>
<dbReference type="KEGG" id="osn:115231311"/>
<accession>A0A6P7TZK9</accession>
<name>A0A6P7TZK9_9MOLL</name>
<proteinExistence type="predicted"/>
<organism evidence="1 2">
    <name type="scientific">Octopus sinensis</name>
    <name type="common">East Asian common octopus</name>
    <dbReference type="NCBI Taxonomy" id="2607531"/>
    <lineage>
        <taxon>Eukaryota</taxon>
        <taxon>Metazoa</taxon>
        <taxon>Spiralia</taxon>
        <taxon>Lophotrochozoa</taxon>
        <taxon>Mollusca</taxon>
        <taxon>Cephalopoda</taxon>
        <taxon>Coleoidea</taxon>
        <taxon>Octopodiformes</taxon>
        <taxon>Octopoda</taxon>
        <taxon>Incirrata</taxon>
        <taxon>Octopodidae</taxon>
        <taxon>Octopus</taxon>
    </lineage>
</organism>
<evidence type="ECO:0000313" key="2">
    <source>
        <dbReference type="RefSeq" id="XP_029657228.1"/>
    </source>
</evidence>